<protein>
    <submittedName>
        <fullName evidence="1">Uncharacterized protein</fullName>
    </submittedName>
</protein>
<evidence type="ECO:0000313" key="2">
    <source>
        <dbReference type="Proteomes" id="UP000689195"/>
    </source>
</evidence>
<proteinExistence type="predicted"/>
<gene>
    <name evidence="1" type="ORF">PPENT_87.1.T0790019</name>
</gene>
<dbReference type="AlphaFoldDB" id="A0A8S1VZ39"/>
<sequence>MLNQIILLSISPFQQIGKWSPPLGASDFLVPQASRLSLSKYSVSTDCMSREGCQQKNLYVNVWKQAVGESKCRQMSLQSLRWISLGLRLISKEEAERRRSPDNERRTEYGQAQAQVGRLEWIR</sequence>
<comment type="caution">
    <text evidence="1">The sequence shown here is derived from an EMBL/GenBank/DDBJ whole genome shotgun (WGS) entry which is preliminary data.</text>
</comment>
<organism evidence="1 2">
    <name type="scientific">Paramecium pentaurelia</name>
    <dbReference type="NCBI Taxonomy" id="43138"/>
    <lineage>
        <taxon>Eukaryota</taxon>
        <taxon>Sar</taxon>
        <taxon>Alveolata</taxon>
        <taxon>Ciliophora</taxon>
        <taxon>Intramacronucleata</taxon>
        <taxon>Oligohymenophorea</taxon>
        <taxon>Peniculida</taxon>
        <taxon>Parameciidae</taxon>
        <taxon>Paramecium</taxon>
    </lineage>
</organism>
<accession>A0A8S1VZ39</accession>
<keyword evidence="2" id="KW-1185">Reference proteome</keyword>
<evidence type="ECO:0000313" key="1">
    <source>
        <dbReference type="EMBL" id="CAD8182600.1"/>
    </source>
</evidence>
<dbReference type="EMBL" id="CAJJDO010000079">
    <property type="protein sequence ID" value="CAD8182600.1"/>
    <property type="molecule type" value="Genomic_DNA"/>
</dbReference>
<dbReference type="Proteomes" id="UP000689195">
    <property type="component" value="Unassembled WGS sequence"/>
</dbReference>
<reference evidence="1" key="1">
    <citation type="submission" date="2021-01" db="EMBL/GenBank/DDBJ databases">
        <authorList>
            <consortium name="Genoscope - CEA"/>
            <person name="William W."/>
        </authorList>
    </citation>
    <scope>NUCLEOTIDE SEQUENCE</scope>
</reference>
<name>A0A8S1VZ39_9CILI</name>